<keyword evidence="3" id="KW-0408">Iron</keyword>
<dbReference type="GO" id="GO:0009055">
    <property type="term" value="F:electron transfer activity"/>
    <property type="evidence" value="ECO:0007669"/>
    <property type="project" value="InterPro"/>
</dbReference>
<evidence type="ECO:0000313" key="5">
    <source>
        <dbReference type="EMBL" id="SUZ73771.1"/>
    </source>
</evidence>
<protein>
    <recommendedName>
        <fullName evidence="4">Cytochrome c domain-containing protein</fullName>
    </recommendedName>
</protein>
<gene>
    <name evidence="5" type="ORF">METZ01_LOCUS26625</name>
</gene>
<dbReference type="InterPro" id="IPR009056">
    <property type="entry name" value="Cyt_c-like_dom"/>
</dbReference>
<keyword evidence="1" id="KW-0349">Heme</keyword>
<dbReference type="PROSITE" id="PS51007">
    <property type="entry name" value="CYTC"/>
    <property type="match status" value="2"/>
</dbReference>
<evidence type="ECO:0000259" key="4">
    <source>
        <dbReference type="PROSITE" id="PS51007"/>
    </source>
</evidence>
<evidence type="ECO:0000256" key="1">
    <source>
        <dbReference type="ARBA" id="ARBA00022617"/>
    </source>
</evidence>
<evidence type="ECO:0000256" key="2">
    <source>
        <dbReference type="ARBA" id="ARBA00022723"/>
    </source>
</evidence>
<proteinExistence type="predicted"/>
<dbReference type="PANTHER" id="PTHR33546:SF1">
    <property type="entry name" value="LARGE, MULTIFUNCTIONAL SECRETED PROTEIN"/>
    <property type="match status" value="1"/>
</dbReference>
<reference evidence="5" key="1">
    <citation type="submission" date="2018-05" db="EMBL/GenBank/DDBJ databases">
        <authorList>
            <person name="Lanie J.A."/>
            <person name="Ng W.-L."/>
            <person name="Kazmierczak K.M."/>
            <person name="Andrzejewski T.M."/>
            <person name="Davidsen T.M."/>
            <person name="Wayne K.J."/>
            <person name="Tettelin H."/>
            <person name="Glass J.I."/>
            <person name="Rusch D."/>
            <person name="Podicherti R."/>
            <person name="Tsui H.-C.T."/>
            <person name="Winkler M.E."/>
        </authorList>
    </citation>
    <scope>NUCLEOTIDE SEQUENCE</scope>
</reference>
<dbReference type="SUPFAM" id="SSF46626">
    <property type="entry name" value="Cytochrome c"/>
    <property type="match status" value="2"/>
</dbReference>
<feature type="domain" description="Cytochrome c" evidence="4">
    <location>
        <begin position="25"/>
        <end position="104"/>
    </location>
</feature>
<dbReference type="PANTHER" id="PTHR33546">
    <property type="entry name" value="LARGE, MULTIFUNCTIONAL SECRETED PROTEIN-RELATED"/>
    <property type="match status" value="1"/>
</dbReference>
<sequence>MGIDSVLLRSIATVFVGMLSMFTNAGVGEGQELYDAYCQICHGGVGEGQTMGKPLTDTVANRLTDEELIAVITDGREGTGMTAWRSSFTETEIFDIATYVKILQGKDGINLADDKAVPSDDKEVLAGELLFTGKAGCVTCHSYNDQGGIVGPSLDGVFARLGESGLNRALSNPSASIVTGYEAKEVVMEDGTLIRGRYRNDSDVAVQIQSADGRRWVTYFKDRVQLLNDSKESLMPDIYATFGATEQNQLMAFLKSL</sequence>
<dbReference type="InterPro" id="IPR036909">
    <property type="entry name" value="Cyt_c-like_dom_sf"/>
</dbReference>
<keyword evidence="2" id="KW-0479">Metal-binding</keyword>
<accession>A0A381Q346</accession>
<dbReference type="GO" id="GO:0046872">
    <property type="term" value="F:metal ion binding"/>
    <property type="evidence" value="ECO:0007669"/>
    <property type="project" value="UniProtKB-KW"/>
</dbReference>
<dbReference type="EMBL" id="UINC01001190">
    <property type="protein sequence ID" value="SUZ73771.1"/>
    <property type="molecule type" value="Genomic_DNA"/>
</dbReference>
<feature type="domain" description="Cytochrome c" evidence="4">
    <location>
        <begin position="122"/>
        <end position="257"/>
    </location>
</feature>
<dbReference type="Gene3D" id="1.10.760.10">
    <property type="entry name" value="Cytochrome c-like domain"/>
    <property type="match status" value="2"/>
</dbReference>
<dbReference type="Pfam" id="PF13442">
    <property type="entry name" value="Cytochrome_CBB3"/>
    <property type="match status" value="1"/>
</dbReference>
<name>A0A381Q346_9ZZZZ</name>
<evidence type="ECO:0000256" key="3">
    <source>
        <dbReference type="ARBA" id="ARBA00023004"/>
    </source>
</evidence>
<dbReference type="AlphaFoldDB" id="A0A381Q346"/>
<dbReference type="GO" id="GO:0020037">
    <property type="term" value="F:heme binding"/>
    <property type="evidence" value="ECO:0007669"/>
    <property type="project" value="InterPro"/>
</dbReference>
<organism evidence="5">
    <name type="scientific">marine metagenome</name>
    <dbReference type="NCBI Taxonomy" id="408172"/>
    <lineage>
        <taxon>unclassified sequences</taxon>
        <taxon>metagenomes</taxon>
        <taxon>ecological metagenomes</taxon>
    </lineage>
</organism>